<name>A0A8J3PAG6_9ACTN</name>
<evidence type="ECO:0000313" key="1">
    <source>
        <dbReference type="EMBL" id="GIG10291.1"/>
    </source>
</evidence>
<sequence length="54" mass="5454">MSTYLVLAAAAVAVSLATLLFLGRRIVLTDDVPGPCRLDPSAPAGAAWCAHCGA</sequence>
<comment type="caution">
    <text evidence="1">The sequence shown here is derived from an EMBL/GenBank/DDBJ whole genome shotgun (WGS) entry which is preliminary data.</text>
</comment>
<protein>
    <submittedName>
        <fullName evidence="1">Uncharacterized protein</fullName>
    </submittedName>
</protein>
<proteinExistence type="predicted"/>
<dbReference type="EMBL" id="BONI01000084">
    <property type="protein sequence ID" value="GIG10291.1"/>
    <property type="molecule type" value="Genomic_DNA"/>
</dbReference>
<accession>A0A8J3PAG6</accession>
<keyword evidence="2" id="KW-1185">Reference proteome</keyword>
<reference evidence="1 2" key="1">
    <citation type="submission" date="2021-01" db="EMBL/GenBank/DDBJ databases">
        <title>Whole genome shotgun sequence of Catellatospora coxensis NBRC 107359.</title>
        <authorList>
            <person name="Komaki H."/>
            <person name="Tamura T."/>
        </authorList>
    </citation>
    <scope>NUCLEOTIDE SEQUENCE [LARGE SCALE GENOMIC DNA]</scope>
    <source>
        <strain evidence="1 2">NBRC 107359</strain>
    </source>
</reference>
<evidence type="ECO:0000313" key="2">
    <source>
        <dbReference type="Proteomes" id="UP000630887"/>
    </source>
</evidence>
<organism evidence="1 2">
    <name type="scientific">Catellatospora coxensis</name>
    <dbReference type="NCBI Taxonomy" id="310354"/>
    <lineage>
        <taxon>Bacteria</taxon>
        <taxon>Bacillati</taxon>
        <taxon>Actinomycetota</taxon>
        <taxon>Actinomycetes</taxon>
        <taxon>Micromonosporales</taxon>
        <taxon>Micromonosporaceae</taxon>
        <taxon>Catellatospora</taxon>
    </lineage>
</organism>
<dbReference type="RefSeq" id="WP_203698167.1">
    <property type="nucleotide sequence ID" value="NZ_BAAALC010000034.1"/>
</dbReference>
<dbReference type="AlphaFoldDB" id="A0A8J3PAG6"/>
<gene>
    <name evidence="1" type="ORF">Cco03nite_69910</name>
</gene>
<dbReference type="Proteomes" id="UP000630887">
    <property type="component" value="Unassembled WGS sequence"/>
</dbReference>